<evidence type="ECO:0000259" key="4">
    <source>
        <dbReference type="PROSITE" id="PS01124"/>
    </source>
</evidence>
<sequence length="288" mass="33363">MKRINKLFESQFLLDPNLHMWVNRFTEDFTVPYHEHDFIEYCYVAEGNGFHHIEQEIFPIHKGQLFVVPIGVAHVFRPVTPARSSKPPVVYNCMIDLHLVAQLSRFQEQRIQEHLSSLGNKNTSYFSVIDRDGAIENLMVQLQREVSINDPGSITMLHSLLNQLIVIVYRRIHTDADAPATKTADFNHVIHFLEQNFNQAITLTELSRYSGWTTRHLQRLFLKHTGQSFHSLLQHLRIQKSCEMLRNSSLKIGLISELVGYRSIDSFNSVFKRNVGLTPSEYRKSSTS</sequence>
<dbReference type="SUPFAM" id="SSF51182">
    <property type="entry name" value="RmlC-like cupins"/>
    <property type="match status" value="1"/>
</dbReference>
<evidence type="ECO:0000313" key="6">
    <source>
        <dbReference type="Proteomes" id="UP000249890"/>
    </source>
</evidence>
<dbReference type="KEGG" id="pdh:B9T62_23140"/>
<evidence type="ECO:0000256" key="2">
    <source>
        <dbReference type="ARBA" id="ARBA00023125"/>
    </source>
</evidence>
<dbReference type="OrthoDB" id="9816335at2"/>
<dbReference type="SMART" id="SM00342">
    <property type="entry name" value="HTH_ARAC"/>
    <property type="match status" value="1"/>
</dbReference>
<dbReference type="InterPro" id="IPR014710">
    <property type="entry name" value="RmlC-like_jellyroll"/>
</dbReference>
<keyword evidence="2" id="KW-0238">DNA-binding</keyword>
<dbReference type="Pfam" id="PF02311">
    <property type="entry name" value="AraC_binding"/>
    <property type="match status" value="1"/>
</dbReference>
<evidence type="ECO:0000313" key="5">
    <source>
        <dbReference type="EMBL" id="ASA23446.1"/>
    </source>
</evidence>
<dbReference type="PANTHER" id="PTHR43280:SF28">
    <property type="entry name" value="HTH-TYPE TRANSCRIPTIONAL ACTIVATOR RHAS"/>
    <property type="match status" value="1"/>
</dbReference>
<feature type="domain" description="HTH araC/xylS-type" evidence="4">
    <location>
        <begin position="187"/>
        <end position="285"/>
    </location>
</feature>
<name>A0A2Z2K9T3_9BACL</name>
<evidence type="ECO:0000256" key="1">
    <source>
        <dbReference type="ARBA" id="ARBA00023015"/>
    </source>
</evidence>
<dbReference type="SUPFAM" id="SSF46689">
    <property type="entry name" value="Homeodomain-like"/>
    <property type="match status" value="2"/>
</dbReference>
<dbReference type="InterPro" id="IPR003313">
    <property type="entry name" value="AraC-bd"/>
</dbReference>
<gene>
    <name evidence="5" type="ORF">B9T62_23140</name>
</gene>
<dbReference type="Pfam" id="PF12833">
    <property type="entry name" value="HTH_18"/>
    <property type="match status" value="1"/>
</dbReference>
<dbReference type="Gene3D" id="1.10.10.60">
    <property type="entry name" value="Homeodomain-like"/>
    <property type="match status" value="2"/>
</dbReference>
<accession>A0A2Z2K9T3</accession>
<evidence type="ECO:0000256" key="3">
    <source>
        <dbReference type="ARBA" id="ARBA00023163"/>
    </source>
</evidence>
<organism evidence="5 6">
    <name type="scientific">Paenibacillus donghaensis</name>
    <dbReference type="NCBI Taxonomy" id="414771"/>
    <lineage>
        <taxon>Bacteria</taxon>
        <taxon>Bacillati</taxon>
        <taxon>Bacillota</taxon>
        <taxon>Bacilli</taxon>
        <taxon>Bacillales</taxon>
        <taxon>Paenibacillaceae</taxon>
        <taxon>Paenibacillus</taxon>
    </lineage>
</organism>
<proteinExistence type="predicted"/>
<dbReference type="InterPro" id="IPR011051">
    <property type="entry name" value="RmlC_Cupin_sf"/>
</dbReference>
<dbReference type="Proteomes" id="UP000249890">
    <property type="component" value="Chromosome"/>
</dbReference>
<dbReference type="RefSeq" id="WP_087917436.1">
    <property type="nucleotide sequence ID" value="NZ_CP021780.1"/>
</dbReference>
<reference evidence="5 6" key="1">
    <citation type="submission" date="2017-06" db="EMBL/GenBank/DDBJ databases">
        <title>Complete genome sequence of Paenibacillus donghaensis KCTC 13049T isolated from East Sea sediment, South Korea.</title>
        <authorList>
            <person name="Jung B.K."/>
            <person name="Hong S.-J."/>
            <person name="Shin J.-H."/>
        </authorList>
    </citation>
    <scope>NUCLEOTIDE SEQUENCE [LARGE SCALE GENOMIC DNA]</scope>
    <source>
        <strain evidence="5 6">KCTC 13049</strain>
    </source>
</reference>
<dbReference type="Gene3D" id="2.60.120.10">
    <property type="entry name" value="Jelly Rolls"/>
    <property type="match status" value="1"/>
</dbReference>
<keyword evidence="1" id="KW-0805">Transcription regulation</keyword>
<dbReference type="EMBL" id="CP021780">
    <property type="protein sequence ID" value="ASA23446.1"/>
    <property type="molecule type" value="Genomic_DNA"/>
</dbReference>
<dbReference type="PANTHER" id="PTHR43280">
    <property type="entry name" value="ARAC-FAMILY TRANSCRIPTIONAL REGULATOR"/>
    <property type="match status" value="1"/>
</dbReference>
<keyword evidence="6" id="KW-1185">Reference proteome</keyword>
<protein>
    <recommendedName>
        <fullName evidence="4">HTH araC/xylS-type domain-containing protein</fullName>
    </recommendedName>
</protein>
<dbReference type="InterPro" id="IPR018060">
    <property type="entry name" value="HTH_AraC"/>
</dbReference>
<keyword evidence="3" id="KW-0804">Transcription</keyword>
<dbReference type="GO" id="GO:0043565">
    <property type="term" value="F:sequence-specific DNA binding"/>
    <property type="evidence" value="ECO:0007669"/>
    <property type="project" value="InterPro"/>
</dbReference>
<dbReference type="InterPro" id="IPR009057">
    <property type="entry name" value="Homeodomain-like_sf"/>
</dbReference>
<dbReference type="AlphaFoldDB" id="A0A2Z2K9T3"/>
<dbReference type="PROSITE" id="PS01124">
    <property type="entry name" value="HTH_ARAC_FAMILY_2"/>
    <property type="match status" value="1"/>
</dbReference>
<dbReference type="GO" id="GO:0003700">
    <property type="term" value="F:DNA-binding transcription factor activity"/>
    <property type="evidence" value="ECO:0007669"/>
    <property type="project" value="InterPro"/>
</dbReference>